<reference evidence="3" key="1">
    <citation type="submission" date="2016-10" db="EMBL/GenBank/DDBJ databases">
        <authorList>
            <person name="Varghese N."/>
            <person name="Submissions S."/>
        </authorList>
    </citation>
    <scope>NUCLEOTIDE SEQUENCE [LARGE SCALE GENOMIC DNA]</scope>
    <source>
        <strain evidence="3">CGMCC 4.3530</strain>
    </source>
</reference>
<dbReference type="Proteomes" id="UP000199529">
    <property type="component" value="Unassembled WGS sequence"/>
</dbReference>
<dbReference type="EMBL" id="FNOK01000064">
    <property type="protein sequence ID" value="SDZ36611.1"/>
    <property type="molecule type" value="Genomic_DNA"/>
</dbReference>
<evidence type="ECO:0000313" key="2">
    <source>
        <dbReference type="EMBL" id="SDZ36611.1"/>
    </source>
</evidence>
<feature type="transmembrane region" description="Helical" evidence="1">
    <location>
        <begin position="62"/>
        <end position="90"/>
    </location>
</feature>
<keyword evidence="3" id="KW-1185">Reference proteome</keyword>
<name>A0A1H3SGC4_9PSEU</name>
<feature type="transmembrane region" description="Helical" evidence="1">
    <location>
        <begin position="341"/>
        <end position="364"/>
    </location>
</feature>
<evidence type="ECO:0000256" key="1">
    <source>
        <dbReference type="SAM" id="Phobius"/>
    </source>
</evidence>
<feature type="transmembrane region" description="Helical" evidence="1">
    <location>
        <begin position="248"/>
        <end position="270"/>
    </location>
</feature>
<evidence type="ECO:0008006" key="4">
    <source>
        <dbReference type="Google" id="ProtNLM"/>
    </source>
</evidence>
<gene>
    <name evidence="2" type="ORF">SAMN05216215_106425</name>
</gene>
<feature type="transmembrane region" description="Helical" evidence="1">
    <location>
        <begin position="277"/>
        <end position="295"/>
    </location>
</feature>
<feature type="transmembrane region" description="Helical" evidence="1">
    <location>
        <begin position="223"/>
        <end position="242"/>
    </location>
</feature>
<protein>
    <recommendedName>
        <fullName evidence="4">Integral membrane protein</fullName>
    </recommendedName>
</protein>
<organism evidence="2 3">
    <name type="scientific">Saccharopolyspora shandongensis</name>
    <dbReference type="NCBI Taxonomy" id="418495"/>
    <lineage>
        <taxon>Bacteria</taxon>
        <taxon>Bacillati</taxon>
        <taxon>Actinomycetota</taxon>
        <taxon>Actinomycetes</taxon>
        <taxon>Pseudonocardiales</taxon>
        <taxon>Pseudonocardiaceae</taxon>
        <taxon>Saccharopolyspora</taxon>
    </lineage>
</organism>
<dbReference type="AlphaFoldDB" id="A0A1H3SGC4"/>
<keyword evidence="1" id="KW-1133">Transmembrane helix</keyword>
<feature type="transmembrane region" description="Helical" evidence="1">
    <location>
        <begin position="443"/>
        <end position="459"/>
    </location>
</feature>
<keyword evidence="1" id="KW-0472">Membrane</keyword>
<feature type="transmembrane region" description="Helical" evidence="1">
    <location>
        <begin position="417"/>
        <end position="437"/>
    </location>
</feature>
<proteinExistence type="predicted"/>
<sequence length="486" mass="50830">MKLTADDSETRAGLKESLRSRSSYEVLTDRTDELADESDGITLAVVRLLPRRAEARPVRADLIAFAIAITAIAAAAVAGFLLNGAGAPLYADAAPLFGYWLPRTGPGTPLALATAGAVVAWGPAFAARLPWGRLLATAYFTAVLWTFSLAMVDGWQDGIAGRLADWTEYLHDVPRVTDIGGMLGSFTEHILAGQPGSWTVHVSGHPPGVLLCYVWLARIGLGGGAWAAAVTVLIGALAAVAVPATVRALAGVAAARAVVPFVVLFPGAVWAGVSADGMFAGIAATGVALLAIASVRAGPTAWLSAVLAGVLLGFGLFLSYGLVLMFPFVCVVLLRTRDIRAFLLAAVGAACVVAAFALHGFWWLDGYHLVIQRYQQGDFAQRPYGYWVGGNIAALLISVGPLAAVATRRAVVDRGAAAWLVLAAATAVLAADVSGLSKAEVERIWLPFAVWFAVGAAFLPTRHHRWWLAGQAATALAVNHLIATNW</sequence>
<dbReference type="STRING" id="418495.SAMN05216215_106425"/>
<feature type="transmembrane region" description="Helical" evidence="1">
    <location>
        <begin position="110"/>
        <end position="127"/>
    </location>
</feature>
<keyword evidence="1" id="KW-0812">Transmembrane</keyword>
<feature type="transmembrane region" description="Helical" evidence="1">
    <location>
        <begin position="384"/>
        <end position="405"/>
    </location>
</feature>
<feature type="transmembrane region" description="Helical" evidence="1">
    <location>
        <begin position="134"/>
        <end position="152"/>
    </location>
</feature>
<accession>A0A1H3SGC4</accession>
<feature type="transmembrane region" description="Helical" evidence="1">
    <location>
        <begin position="301"/>
        <end position="334"/>
    </location>
</feature>
<evidence type="ECO:0000313" key="3">
    <source>
        <dbReference type="Proteomes" id="UP000199529"/>
    </source>
</evidence>